<reference evidence="2" key="1">
    <citation type="submission" date="2014-03" db="EMBL/GenBank/DDBJ databases">
        <title>The Genome Sequence of Puccinia striiformis f. sp. tritici PST-78.</title>
        <authorList>
            <consortium name="The Broad Institute Genome Sequencing Platform"/>
            <person name="Cuomo C."/>
            <person name="Hulbert S."/>
            <person name="Chen X."/>
            <person name="Walker B."/>
            <person name="Young S.K."/>
            <person name="Zeng Q."/>
            <person name="Gargeya S."/>
            <person name="Fitzgerald M."/>
            <person name="Haas B."/>
            <person name="Abouelleil A."/>
            <person name="Alvarado L."/>
            <person name="Arachchi H.M."/>
            <person name="Berlin A.M."/>
            <person name="Chapman S.B."/>
            <person name="Goldberg J."/>
            <person name="Griggs A."/>
            <person name="Gujja S."/>
            <person name="Hansen M."/>
            <person name="Howarth C."/>
            <person name="Imamovic A."/>
            <person name="Larimer J."/>
            <person name="McCowan C."/>
            <person name="Montmayeur A."/>
            <person name="Murphy C."/>
            <person name="Neiman D."/>
            <person name="Pearson M."/>
            <person name="Priest M."/>
            <person name="Roberts A."/>
            <person name="Saif S."/>
            <person name="Shea T."/>
            <person name="Sisk P."/>
            <person name="Sykes S."/>
            <person name="Wortman J."/>
            <person name="Nusbaum C."/>
            <person name="Birren B."/>
        </authorList>
    </citation>
    <scope>NUCLEOTIDE SEQUENCE [LARGE SCALE GENOMIC DNA]</scope>
    <source>
        <strain evidence="2">race PST-78</strain>
    </source>
</reference>
<gene>
    <name evidence="1" type="ORF">PSTG_14264</name>
</gene>
<organism evidence="1 2">
    <name type="scientific">Puccinia striiformis f. sp. tritici PST-78</name>
    <dbReference type="NCBI Taxonomy" id="1165861"/>
    <lineage>
        <taxon>Eukaryota</taxon>
        <taxon>Fungi</taxon>
        <taxon>Dikarya</taxon>
        <taxon>Basidiomycota</taxon>
        <taxon>Pucciniomycotina</taxon>
        <taxon>Pucciniomycetes</taxon>
        <taxon>Pucciniales</taxon>
        <taxon>Pucciniaceae</taxon>
        <taxon>Puccinia</taxon>
    </lineage>
</organism>
<dbReference type="EMBL" id="AJIL01000168">
    <property type="protein sequence ID" value="KNE92304.1"/>
    <property type="molecule type" value="Genomic_DNA"/>
</dbReference>
<accession>A0A0L0UZW0</accession>
<dbReference type="Proteomes" id="UP000054564">
    <property type="component" value="Unassembled WGS sequence"/>
</dbReference>
<comment type="caution">
    <text evidence="1">The sequence shown here is derived from an EMBL/GenBank/DDBJ whole genome shotgun (WGS) entry which is preliminary data.</text>
</comment>
<evidence type="ECO:0000313" key="2">
    <source>
        <dbReference type="Proteomes" id="UP000054564"/>
    </source>
</evidence>
<name>A0A0L0UZW0_9BASI</name>
<protein>
    <submittedName>
        <fullName evidence="1">Uncharacterized protein</fullName>
    </submittedName>
</protein>
<dbReference type="AlphaFoldDB" id="A0A0L0UZW0"/>
<keyword evidence="2" id="KW-1185">Reference proteome</keyword>
<evidence type="ECO:0000313" key="1">
    <source>
        <dbReference type="EMBL" id="KNE92304.1"/>
    </source>
</evidence>
<sequence length="126" mass="14716">MFPLENTDIHQGSTHEFKEFKYLPVHMIKNRGNDIMIWIINRDNSYLPTVKIQGLLITWLECLISFQSLVATGSQLDPKTRLEGYEELLCWFMIKMFSSNKSLPVVGAVRSEQLQKQFGPVQRWII</sequence>
<proteinExistence type="predicted"/>